<comment type="function">
    <text evidence="10">Accepts the ubiquitin from the E1 complex and catalyzes its covalent attachment to other proteins.</text>
</comment>
<name>A0A9Q1MKN3_9SOLA</name>
<accession>A0A9Q1MKN3</accession>
<protein>
    <recommendedName>
        <fullName evidence="2">E2 ubiquitin-conjugating enzyme</fullName>
        <ecNumber evidence="2">2.3.2.23</ecNumber>
    </recommendedName>
</protein>
<comment type="subcellular location">
    <subcellularLocation>
        <location evidence="1">Membrane</location>
        <topology evidence="1">Single-pass membrane protein</topology>
    </subcellularLocation>
</comment>
<dbReference type="InterPro" id="IPR050113">
    <property type="entry name" value="Ub_conjugating_enzyme"/>
</dbReference>
<keyword evidence="9 12" id="KW-0472">Membrane</keyword>
<dbReference type="FunFam" id="3.10.110.10:FF:000059">
    <property type="entry name" value="Ubiquitin-conjugating enzyme E2 34"/>
    <property type="match status" value="1"/>
</dbReference>
<evidence type="ECO:0000256" key="2">
    <source>
        <dbReference type="ARBA" id="ARBA00012486"/>
    </source>
</evidence>
<evidence type="ECO:0000256" key="9">
    <source>
        <dbReference type="ARBA" id="ARBA00023136"/>
    </source>
</evidence>
<evidence type="ECO:0000256" key="12">
    <source>
        <dbReference type="SAM" id="Phobius"/>
    </source>
</evidence>
<evidence type="ECO:0000256" key="7">
    <source>
        <dbReference type="ARBA" id="ARBA00022840"/>
    </source>
</evidence>
<dbReference type="Proteomes" id="UP001152561">
    <property type="component" value="Unassembled WGS sequence"/>
</dbReference>
<evidence type="ECO:0000256" key="4">
    <source>
        <dbReference type="ARBA" id="ARBA00022692"/>
    </source>
</evidence>
<dbReference type="SMART" id="SM00212">
    <property type="entry name" value="UBCc"/>
    <property type="match status" value="1"/>
</dbReference>
<dbReference type="SUPFAM" id="SSF54495">
    <property type="entry name" value="UBC-like"/>
    <property type="match status" value="1"/>
</dbReference>
<evidence type="ECO:0000256" key="6">
    <source>
        <dbReference type="ARBA" id="ARBA00022786"/>
    </source>
</evidence>
<dbReference type="PANTHER" id="PTHR24067">
    <property type="entry name" value="UBIQUITIN-CONJUGATING ENZYME E2"/>
    <property type="match status" value="1"/>
</dbReference>
<keyword evidence="6" id="KW-0833">Ubl conjugation pathway</keyword>
<organism evidence="14 15">
    <name type="scientific">Anisodus acutangulus</name>
    <dbReference type="NCBI Taxonomy" id="402998"/>
    <lineage>
        <taxon>Eukaryota</taxon>
        <taxon>Viridiplantae</taxon>
        <taxon>Streptophyta</taxon>
        <taxon>Embryophyta</taxon>
        <taxon>Tracheophyta</taxon>
        <taxon>Spermatophyta</taxon>
        <taxon>Magnoliopsida</taxon>
        <taxon>eudicotyledons</taxon>
        <taxon>Gunneridae</taxon>
        <taxon>Pentapetalae</taxon>
        <taxon>asterids</taxon>
        <taxon>lamiids</taxon>
        <taxon>Solanales</taxon>
        <taxon>Solanaceae</taxon>
        <taxon>Solanoideae</taxon>
        <taxon>Hyoscyameae</taxon>
        <taxon>Anisodus</taxon>
    </lineage>
</organism>
<dbReference type="Gene3D" id="3.10.110.10">
    <property type="entry name" value="Ubiquitin Conjugating Enzyme"/>
    <property type="match status" value="1"/>
</dbReference>
<dbReference type="PROSITE" id="PS50127">
    <property type="entry name" value="UBC_2"/>
    <property type="match status" value="1"/>
</dbReference>
<dbReference type="EC" id="2.3.2.23" evidence="2"/>
<dbReference type="AlphaFoldDB" id="A0A9Q1MKN3"/>
<dbReference type="InterPro" id="IPR016135">
    <property type="entry name" value="UBQ-conjugating_enzyme/RWD"/>
</dbReference>
<feature type="compositionally biased region" description="Polar residues" evidence="11">
    <location>
        <begin position="168"/>
        <end position="183"/>
    </location>
</feature>
<keyword evidence="7" id="KW-0067">ATP-binding</keyword>
<dbReference type="GO" id="GO:1902457">
    <property type="term" value="P:negative regulation of stomatal opening"/>
    <property type="evidence" value="ECO:0007669"/>
    <property type="project" value="UniProtKB-ARBA"/>
</dbReference>
<dbReference type="GO" id="GO:0016020">
    <property type="term" value="C:membrane"/>
    <property type="evidence" value="ECO:0007669"/>
    <property type="project" value="UniProtKB-SubCell"/>
</dbReference>
<dbReference type="EMBL" id="JAJAGQ010000006">
    <property type="protein sequence ID" value="KAJ8560139.1"/>
    <property type="molecule type" value="Genomic_DNA"/>
</dbReference>
<evidence type="ECO:0000256" key="3">
    <source>
        <dbReference type="ARBA" id="ARBA00022679"/>
    </source>
</evidence>
<dbReference type="OrthoDB" id="1158011at2759"/>
<dbReference type="GO" id="GO:0061631">
    <property type="term" value="F:ubiquitin conjugating enzyme activity"/>
    <property type="evidence" value="ECO:0007669"/>
    <property type="project" value="UniProtKB-EC"/>
</dbReference>
<comment type="caution">
    <text evidence="14">The sequence shown here is derived from an EMBL/GenBank/DDBJ whole genome shotgun (WGS) entry which is preliminary data.</text>
</comment>
<evidence type="ECO:0000313" key="14">
    <source>
        <dbReference type="EMBL" id="KAJ8560139.1"/>
    </source>
</evidence>
<dbReference type="GO" id="GO:0042631">
    <property type="term" value="P:cellular response to water deprivation"/>
    <property type="evidence" value="ECO:0007669"/>
    <property type="project" value="UniProtKB-ARBA"/>
</dbReference>
<feature type="domain" description="UBC core" evidence="13">
    <location>
        <begin position="5"/>
        <end position="158"/>
    </location>
</feature>
<keyword evidence="3" id="KW-0808">Transferase</keyword>
<dbReference type="CDD" id="cd23799">
    <property type="entry name" value="UBCc_UBE2J"/>
    <property type="match status" value="1"/>
</dbReference>
<evidence type="ECO:0000256" key="10">
    <source>
        <dbReference type="ARBA" id="ARBA00056190"/>
    </source>
</evidence>
<dbReference type="GO" id="GO:0005524">
    <property type="term" value="F:ATP binding"/>
    <property type="evidence" value="ECO:0007669"/>
    <property type="project" value="UniProtKB-KW"/>
</dbReference>
<evidence type="ECO:0000256" key="5">
    <source>
        <dbReference type="ARBA" id="ARBA00022741"/>
    </source>
</evidence>
<evidence type="ECO:0000256" key="8">
    <source>
        <dbReference type="ARBA" id="ARBA00022989"/>
    </source>
</evidence>
<evidence type="ECO:0000256" key="1">
    <source>
        <dbReference type="ARBA" id="ARBA00004167"/>
    </source>
</evidence>
<keyword evidence="4 12" id="KW-0812">Transmembrane</keyword>
<dbReference type="InterPro" id="IPR000608">
    <property type="entry name" value="UBC"/>
</dbReference>
<keyword evidence="5" id="KW-0547">Nucleotide-binding</keyword>
<dbReference type="Pfam" id="PF00179">
    <property type="entry name" value="UQ_con"/>
    <property type="match status" value="1"/>
</dbReference>
<keyword evidence="15" id="KW-1185">Reference proteome</keyword>
<feature type="transmembrane region" description="Helical" evidence="12">
    <location>
        <begin position="204"/>
        <end position="225"/>
    </location>
</feature>
<evidence type="ECO:0000256" key="11">
    <source>
        <dbReference type="SAM" id="MobiDB-lite"/>
    </source>
</evidence>
<evidence type="ECO:0000259" key="13">
    <source>
        <dbReference type="PROSITE" id="PS50127"/>
    </source>
</evidence>
<evidence type="ECO:0000313" key="15">
    <source>
        <dbReference type="Proteomes" id="UP001152561"/>
    </source>
</evidence>
<keyword evidence="8 12" id="KW-1133">Transmembrane helix</keyword>
<feature type="region of interest" description="Disordered" evidence="11">
    <location>
        <begin position="167"/>
        <end position="199"/>
    </location>
</feature>
<sequence length="227" mass="25464">MAEKACVKQLQKEYRALCKEPVSHVVARPSPNDILEWHYVLDGSEGTPFAGGFYYGKIKFPPEYPFKPPGISMVTPNGRFMTQKKICLSMSDFHPESWNPMYILTGLLSFMMDTSPTTSSVTTTVAEKQKLANASLAFNCKNAAFRKLFPEYVQKYEEQQLPVHPVSEQVSSVPTQVENSTPLSDGLNGVEPRKDMKNQQRKSLPTWSVLLLVSVFGVVMVLPLLQL</sequence>
<reference evidence="15" key="1">
    <citation type="journal article" date="2023" name="Proc. Natl. Acad. Sci. U.S.A.">
        <title>Genomic and structural basis for evolution of tropane alkaloid biosynthesis.</title>
        <authorList>
            <person name="Wanga Y.-J."/>
            <person name="Taina T."/>
            <person name="Yua J.-Y."/>
            <person name="Lia J."/>
            <person name="Xua B."/>
            <person name="Chenc J."/>
            <person name="D'Auriad J.C."/>
            <person name="Huanga J.-P."/>
            <person name="Huanga S.-X."/>
        </authorList>
    </citation>
    <scope>NUCLEOTIDE SEQUENCE [LARGE SCALE GENOMIC DNA]</scope>
    <source>
        <strain evidence="15">cv. KIB-2019</strain>
    </source>
</reference>
<gene>
    <name evidence="14" type="ORF">K7X08_004197</name>
</gene>
<proteinExistence type="predicted"/>